<evidence type="ECO:0000256" key="4">
    <source>
        <dbReference type="ARBA" id="ARBA00022825"/>
    </source>
</evidence>
<evidence type="ECO:0000256" key="2">
    <source>
        <dbReference type="ARBA" id="ARBA00022737"/>
    </source>
</evidence>
<dbReference type="InterPro" id="IPR035914">
    <property type="entry name" value="Sperma_CUB_dom_sf"/>
</dbReference>
<dbReference type="InterPro" id="IPR009003">
    <property type="entry name" value="Peptidase_S1_PA"/>
</dbReference>
<comment type="catalytic activity">
    <reaction evidence="7">
        <text>Preferential cleavage at 371-Gly-Ser-Arg-|-Trp-374 of glycoprotein gp43 in Xenopus laevis coelemic egg envelope to yield gp41.</text>
        <dbReference type="EC" id="3.4.21.120"/>
    </reaction>
</comment>
<feature type="region of interest" description="Disordered" evidence="14">
    <location>
        <begin position="1162"/>
        <end position="1182"/>
    </location>
</feature>
<dbReference type="InterPro" id="IPR033116">
    <property type="entry name" value="TRYPSIN_SER"/>
</dbReference>
<keyword evidence="18" id="KW-1185">Reference proteome</keyword>
<comment type="caution">
    <text evidence="12">Lacks conserved residue(s) required for the propagation of feature annotation.</text>
</comment>
<dbReference type="Gene3D" id="2.40.10.10">
    <property type="entry name" value="Trypsin-like serine proteases"/>
    <property type="match status" value="3"/>
</dbReference>
<dbReference type="InterPro" id="IPR000859">
    <property type="entry name" value="CUB_dom"/>
</dbReference>
<dbReference type="Proteomes" id="UP001066276">
    <property type="component" value="Chromosome 4_2"/>
</dbReference>
<dbReference type="EMBL" id="JANPWB010000008">
    <property type="protein sequence ID" value="KAJ1165818.1"/>
    <property type="molecule type" value="Genomic_DNA"/>
</dbReference>
<dbReference type="GO" id="GO:0004252">
    <property type="term" value="F:serine-type endopeptidase activity"/>
    <property type="evidence" value="ECO:0007669"/>
    <property type="project" value="InterPro"/>
</dbReference>
<name>A0AAV7SP11_PLEWA</name>
<sequence>MRVPGPADARQLSTQVIIKTPETSKVAFFLVKATTSQLLLSFLLLLSNLQQAAGLTTMDLENERELLMLLSKERSQRAAVDSTGLKCGGVPVAAETKRSGFTVRIVGGRDAIPGEQPWLVALKLKNSFFCGGSLVQPDVVVTASHCLAELSPNQLLTLNVVVGEYNLFQDEMREQTIPVASVEMHPEYNSNNNYNNDIALLHLATPVKYGTYAQPICLPHSDDRFEVGMLCVVSGWGLTSEGGSVAAKQKVVKLPIISHEVCSYALSSQGYNIDRSFLCAGYPSGGQDACQGDSGGPLACQLPSGCWVLVGVVSFGIGCARAWDNETLITREGSPGLFTRVSSKMDFLTKGTGSARGANTDECRRDGLLVSGSRGTIQFPHVTGENYTNNCICLWNITVAANKYIEISFSKMDIENSANCGFDYLTITSADKTLVDKVCGANLPSPLLVHSNKASVKFVSDYSSTATGFELNFTEVAVDGREDSGCGSFAQLTEPGIIDTINYPGVYTALTECNWLIQAPSEHVVQFVFEDFCLEYDKYCRYDNVALYDNEEKSVILATFCGCSLPSSVTSNGNIMRIRFASDQENHYRGFKARFKFIPTDLSVPKGTVNPPIGVKVQTPQAVGLDVCGVSPFASRWQSTRIVGGEEARPNSWPWQVTIRLKTSHRCGGTIIGPRWILTAGHCVTGIATPSSLTISAGVHDRCLKESHEQVRNVLAYFVHEDFNERTFDYDIALIRLNDSLVYNDYVREICLPSKNRVVAPSTVCVVTGWGSQAEGNRSVCRLQQLQLPVMDWNICRDVYFSEHFGVQLTKRMLCAGFLGGGKDACQGDSGGPMVCQNNNGMYIIEGIVSWGIGCAQPNTPGMYTWVSFFMDWIEGKMEAADQGSSRSDENSHSESSPERESNTQANTPNAQECVMQTITSSIGTLTSPGYPLGYSGGLSCTWKIPISPGSVLKLEVVDMSVETSEDCKSASISVCEIQDHGIKELDKLCGIQEHKTYVSNASLVKIQFLSTKPSSHGNHGFVAKYKLYGGLMPRFSDPVQYLSSPELPDSCADVVLTKNNGLIQSPGYPNNYSNNARCEWRIIANLTSVITIFVEEFNTEKAQYGCQDQLMIYEGTGEFKKLLRNLCGLIPPTAMKSEGSEVTLIFISNSEVTNSGFSLRYTSQEKNPSSGSAEDSADSDCPVLDMIPVVSRGSVDVASPYYPSTYPNKRDCKWAIYSQSGKQLKLDIHDLGTEYSPNCAFDWLRIYDGPNTSSRLLGNLCGNAKGITFRSTGNYLTLHFQTDQSVGDRGFRSTCTEVTAESTLGERSNTLNGSPRACGTAAGQPILNENCSVRATRSVQADEKHNPRVIGGWDACPSSFPWMVSLQTKRGKHFCGGCIISPTYVLTAAHCQVSLSDTRVLVGITSLEQANYNKYFVKNMYRPIEYSDGTFPPMMDIMLLELTAPLNIDPNSIVCLPEKNEQPSLTSECFVTGWGLTNATGR</sequence>
<dbReference type="FunFam" id="2.60.120.290:FF:000013">
    <property type="entry name" value="Membrane frizzled-related protein"/>
    <property type="match status" value="2"/>
</dbReference>
<dbReference type="FunFam" id="2.40.10.10:FF:000003">
    <property type="entry name" value="Transmembrane serine protease 3"/>
    <property type="match status" value="2"/>
</dbReference>
<dbReference type="PANTHER" id="PTHR24252:SF18">
    <property type="entry name" value="OVOCHYMASE 1"/>
    <property type="match status" value="1"/>
</dbReference>
<feature type="disulfide bond" evidence="12">
    <location>
        <begin position="486"/>
        <end position="513"/>
    </location>
</feature>
<feature type="domain" description="CUB" evidence="15">
    <location>
        <begin position="1052"/>
        <end position="1165"/>
    </location>
</feature>
<dbReference type="PRINTS" id="PR00722">
    <property type="entry name" value="CHYMOTRYPSIN"/>
</dbReference>
<keyword evidence="3 13" id="KW-0378">Hydrolase</keyword>
<dbReference type="SUPFAM" id="SSF49854">
    <property type="entry name" value="Spermadhesin, CUB domain"/>
    <property type="match status" value="5"/>
</dbReference>
<keyword evidence="2" id="KW-0677">Repeat</keyword>
<keyword evidence="5 12" id="KW-1015">Disulfide bond</keyword>
<evidence type="ECO:0000256" key="1">
    <source>
        <dbReference type="ARBA" id="ARBA00022670"/>
    </source>
</evidence>
<keyword evidence="1 13" id="KW-0645">Protease</keyword>
<feature type="disulfide bond" evidence="12">
    <location>
        <begin position="1052"/>
        <end position="1079"/>
    </location>
</feature>
<evidence type="ECO:0000256" key="7">
    <source>
        <dbReference type="ARBA" id="ARBA00050866"/>
    </source>
</evidence>
<reference evidence="17" key="1">
    <citation type="journal article" date="2022" name="bioRxiv">
        <title>Sequencing and chromosome-scale assembly of the giantPleurodeles waltlgenome.</title>
        <authorList>
            <person name="Brown T."/>
            <person name="Elewa A."/>
            <person name="Iarovenko S."/>
            <person name="Subramanian E."/>
            <person name="Araus A.J."/>
            <person name="Petzold A."/>
            <person name="Susuki M."/>
            <person name="Suzuki K.-i.T."/>
            <person name="Hayashi T."/>
            <person name="Toyoda A."/>
            <person name="Oliveira C."/>
            <person name="Osipova E."/>
            <person name="Leigh N.D."/>
            <person name="Simon A."/>
            <person name="Yun M.H."/>
        </authorList>
    </citation>
    <scope>NUCLEOTIDE SEQUENCE</scope>
    <source>
        <strain evidence="17">20211129_DDA</strain>
        <tissue evidence="17">Liver</tissue>
    </source>
</reference>
<comment type="caution">
    <text evidence="17">The sequence shown here is derived from an EMBL/GenBank/DDBJ whole genome shotgun (WGS) entry which is preliminary data.</text>
</comment>
<evidence type="ECO:0000256" key="8">
    <source>
        <dbReference type="ARBA" id="ARBA00055017"/>
    </source>
</evidence>
<dbReference type="CDD" id="cd00190">
    <property type="entry name" value="Tryp_SPc"/>
    <property type="match status" value="3"/>
</dbReference>
<dbReference type="Pfam" id="PF00431">
    <property type="entry name" value="CUB"/>
    <property type="match status" value="5"/>
</dbReference>
<dbReference type="SMART" id="SM00042">
    <property type="entry name" value="CUB"/>
    <property type="match status" value="5"/>
</dbReference>
<protein>
    <recommendedName>
        <fullName evidence="10">Ovochymase-2</fullName>
        <ecNumber evidence="9">3.4.21.120</ecNumber>
    </recommendedName>
    <alternativeName>
        <fullName evidence="11">Oviductal protease</fullName>
    </alternativeName>
    <alternativeName>
        <fullName evidence="6">Oviductin</fullName>
    </alternativeName>
</protein>
<feature type="domain" description="CUB" evidence="15">
    <location>
        <begin position="486"/>
        <end position="598"/>
    </location>
</feature>
<dbReference type="PROSITE" id="PS00135">
    <property type="entry name" value="TRYPSIN_SER"/>
    <property type="match status" value="2"/>
</dbReference>
<evidence type="ECO:0000313" key="17">
    <source>
        <dbReference type="EMBL" id="KAJ1165818.1"/>
    </source>
</evidence>
<evidence type="ECO:0000256" key="11">
    <source>
        <dbReference type="ARBA" id="ARBA00075374"/>
    </source>
</evidence>
<evidence type="ECO:0000256" key="14">
    <source>
        <dbReference type="SAM" id="MobiDB-lite"/>
    </source>
</evidence>
<dbReference type="SMART" id="SM00020">
    <property type="entry name" value="Tryp_SPc"/>
    <property type="match status" value="3"/>
</dbReference>
<dbReference type="Pfam" id="PF00089">
    <property type="entry name" value="Trypsin"/>
    <property type="match status" value="3"/>
</dbReference>
<keyword evidence="4 13" id="KW-0720">Serine protease</keyword>
<feature type="domain" description="Peptidase S1" evidence="16">
    <location>
        <begin position="105"/>
        <end position="353"/>
    </location>
</feature>
<feature type="domain" description="Peptidase S1" evidence="16">
    <location>
        <begin position="1350"/>
        <end position="1483"/>
    </location>
</feature>
<dbReference type="SUPFAM" id="SSF50494">
    <property type="entry name" value="Trypsin-like serine proteases"/>
    <property type="match status" value="3"/>
</dbReference>
<evidence type="ECO:0000259" key="15">
    <source>
        <dbReference type="PROSITE" id="PS01180"/>
    </source>
</evidence>
<evidence type="ECO:0000256" key="6">
    <source>
        <dbReference type="ARBA" id="ARBA00043205"/>
    </source>
</evidence>
<feature type="disulfide bond" evidence="12">
    <location>
        <begin position="914"/>
        <end position="941"/>
    </location>
</feature>
<dbReference type="PROSITE" id="PS00134">
    <property type="entry name" value="TRYPSIN_HIS"/>
    <property type="match status" value="3"/>
</dbReference>
<dbReference type="InterPro" id="IPR001314">
    <property type="entry name" value="Peptidase_S1A"/>
</dbReference>
<dbReference type="PANTHER" id="PTHR24252">
    <property type="entry name" value="ACROSIN-RELATED"/>
    <property type="match status" value="1"/>
</dbReference>
<feature type="region of interest" description="Disordered" evidence="14">
    <location>
        <begin position="880"/>
        <end position="910"/>
    </location>
</feature>
<accession>A0AAV7SP11</accession>
<evidence type="ECO:0000256" key="9">
    <source>
        <dbReference type="ARBA" id="ARBA00066609"/>
    </source>
</evidence>
<gene>
    <name evidence="17" type="ORF">NDU88_006235</name>
</gene>
<evidence type="ECO:0000256" key="5">
    <source>
        <dbReference type="ARBA" id="ARBA00023157"/>
    </source>
</evidence>
<feature type="domain" description="CUB" evidence="15">
    <location>
        <begin position="914"/>
        <end position="1029"/>
    </location>
</feature>
<comment type="function">
    <text evidence="8">Mediates gamete interaction by affecting the vitelline coat.</text>
</comment>
<evidence type="ECO:0000256" key="12">
    <source>
        <dbReference type="PROSITE-ProRule" id="PRU00059"/>
    </source>
</evidence>
<dbReference type="InterPro" id="IPR001254">
    <property type="entry name" value="Trypsin_dom"/>
</dbReference>
<evidence type="ECO:0000256" key="10">
    <source>
        <dbReference type="ARBA" id="ARBA00073429"/>
    </source>
</evidence>
<evidence type="ECO:0000313" key="18">
    <source>
        <dbReference type="Proteomes" id="UP001066276"/>
    </source>
</evidence>
<dbReference type="Gene3D" id="2.60.120.290">
    <property type="entry name" value="Spermadhesin, CUB domain"/>
    <property type="match status" value="5"/>
</dbReference>
<organism evidence="17 18">
    <name type="scientific">Pleurodeles waltl</name>
    <name type="common">Iberian ribbed newt</name>
    <dbReference type="NCBI Taxonomy" id="8319"/>
    <lineage>
        <taxon>Eukaryota</taxon>
        <taxon>Metazoa</taxon>
        <taxon>Chordata</taxon>
        <taxon>Craniata</taxon>
        <taxon>Vertebrata</taxon>
        <taxon>Euteleostomi</taxon>
        <taxon>Amphibia</taxon>
        <taxon>Batrachia</taxon>
        <taxon>Caudata</taxon>
        <taxon>Salamandroidea</taxon>
        <taxon>Salamandridae</taxon>
        <taxon>Pleurodelinae</taxon>
        <taxon>Pleurodeles</taxon>
    </lineage>
</organism>
<dbReference type="InterPro" id="IPR018114">
    <property type="entry name" value="TRYPSIN_HIS"/>
</dbReference>
<dbReference type="CDD" id="cd00041">
    <property type="entry name" value="CUB"/>
    <property type="match status" value="5"/>
</dbReference>
<proteinExistence type="predicted"/>
<evidence type="ECO:0000259" key="16">
    <source>
        <dbReference type="PROSITE" id="PS50240"/>
    </source>
</evidence>
<dbReference type="GO" id="GO:0006508">
    <property type="term" value="P:proteolysis"/>
    <property type="evidence" value="ECO:0007669"/>
    <property type="project" value="UniProtKB-KW"/>
</dbReference>
<feature type="domain" description="Peptidase S1" evidence="16">
    <location>
        <begin position="642"/>
        <end position="879"/>
    </location>
</feature>
<feature type="domain" description="CUB" evidence="15">
    <location>
        <begin position="363"/>
        <end position="476"/>
    </location>
</feature>
<dbReference type="FunFam" id="2.60.120.290:FF:000005">
    <property type="entry name" value="Procollagen C-endopeptidase enhancer 1"/>
    <property type="match status" value="2"/>
</dbReference>
<feature type="compositionally biased region" description="Basic and acidic residues" evidence="14">
    <location>
        <begin position="887"/>
        <end position="902"/>
    </location>
</feature>
<dbReference type="GO" id="GO:0009566">
    <property type="term" value="P:fertilization"/>
    <property type="evidence" value="ECO:0007669"/>
    <property type="project" value="UniProtKB-ARBA"/>
</dbReference>
<dbReference type="EC" id="3.4.21.120" evidence="9"/>
<evidence type="ECO:0000256" key="13">
    <source>
        <dbReference type="RuleBase" id="RU363034"/>
    </source>
</evidence>
<dbReference type="PROSITE" id="PS50240">
    <property type="entry name" value="TRYPSIN_DOM"/>
    <property type="match status" value="3"/>
</dbReference>
<feature type="domain" description="CUB" evidence="15">
    <location>
        <begin position="1182"/>
        <end position="1299"/>
    </location>
</feature>
<dbReference type="PROSITE" id="PS01180">
    <property type="entry name" value="CUB"/>
    <property type="match status" value="5"/>
</dbReference>
<dbReference type="InterPro" id="IPR043504">
    <property type="entry name" value="Peptidase_S1_PA_chymotrypsin"/>
</dbReference>
<evidence type="ECO:0000256" key="3">
    <source>
        <dbReference type="ARBA" id="ARBA00022801"/>
    </source>
</evidence>